<dbReference type="InterPro" id="IPR016727">
    <property type="entry name" value="ATPase_V0-cplx_dsu"/>
</dbReference>
<dbReference type="PIRSF" id="PIRSF018497">
    <property type="entry name" value="V-ATP_synth_D"/>
    <property type="match status" value="1"/>
</dbReference>
<dbReference type="GO" id="GO:0000220">
    <property type="term" value="C:vacuolar proton-transporting V-type ATPase, V0 domain"/>
    <property type="evidence" value="ECO:0007669"/>
    <property type="project" value="EnsemblFungi"/>
</dbReference>
<dbReference type="InterPro" id="IPR036079">
    <property type="entry name" value="ATPase_csu/dsu_sf"/>
</dbReference>
<dbReference type="Proteomes" id="UP000095023">
    <property type="component" value="Unassembled WGS sequence"/>
</dbReference>
<keyword evidence="2 7" id="KW-0813">Transport</keyword>
<evidence type="ECO:0000256" key="7">
    <source>
        <dbReference type="PIRNR" id="PIRNR018497"/>
    </source>
</evidence>
<dbReference type="Gene3D" id="1.20.1690.10">
    <property type="entry name" value="V-type ATP synthase subunit C domain"/>
    <property type="match status" value="2"/>
</dbReference>
<comment type="subunit">
    <text evidence="7">V-ATPase is a heteromultimeric enzyme made up of two complexes: the ATP-hydrolytic V1 complex and the proton translocation V0 complex.</text>
</comment>
<dbReference type="AlphaFoldDB" id="A0A1E4T9G5"/>
<proteinExistence type="inferred from homology"/>
<keyword evidence="9" id="KW-1185">Reference proteome</keyword>
<accession>A0A1E4T9G5</accession>
<dbReference type="InterPro" id="IPR002843">
    <property type="entry name" value="ATPase_V0-cplx_csu/dsu"/>
</dbReference>
<gene>
    <name evidence="8" type="ORF">CANCADRAFT_4519</name>
</gene>
<dbReference type="InterPro" id="IPR044911">
    <property type="entry name" value="V-type_ATPase_csu/dsu_dom_3"/>
</dbReference>
<keyword evidence="3 7" id="KW-0375">Hydrogen ion transport</keyword>
<name>A0A1E4T9G5_9ASCO</name>
<evidence type="ECO:0000256" key="5">
    <source>
        <dbReference type="ARBA" id="ARBA00029477"/>
    </source>
</evidence>
<protein>
    <recommendedName>
        <fullName evidence="7">V-type proton ATPase subunit</fullName>
    </recommendedName>
</protein>
<evidence type="ECO:0000256" key="3">
    <source>
        <dbReference type="ARBA" id="ARBA00022781"/>
    </source>
</evidence>
<evidence type="ECO:0000256" key="6">
    <source>
        <dbReference type="ARBA" id="ARBA00059115"/>
    </source>
</evidence>
<comment type="subunit">
    <text evidence="5">V-ATPase is a heteromultimeric enzyme composed of a peripheral catalytic V1 complex (components A to H) attached to an integral membrane V0 proton pore complex (components: a, c, c', c'', d, e, f and VOA1).</text>
</comment>
<comment type="function">
    <text evidence="6 7">Subunit of the V0 complex of vacuolar(H+)-ATPase (V-ATPase), a multisubunit enzyme composed of a peripheral complex (V1) that hydrolyzes ATP and a membrane integral complex (V0) that translocates protons. V-ATPase is responsible for acidifying and maintaining the pH of intracellular compartments. This subunit is a non-integral membrane component of the membrane pore domain and is required for proper assembly of the V0 sector. Might be involved in the regulated assembly of V1 subunits onto the membrane sector or alternatively may prevent the passage of protons through V0 pores.</text>
</comment>
<sequence length="344" mass="39527">MEGLYFNINTGYLDALIRGYRNGLLSSANYINLTQCESLEDVKLQLSATEYSTFLSNVGGQLSTSIISQHATGKLIEEYQYFRSQAVEPLTTLMDYISYGYMIDNMALLITGTLHERDTHELLDRCHPLGWFDTMPALCVATSIDELYNLVLVDTPLAKFFRETVTAADLDDLNIEIIRNSLYKSYLEDFYEWAGKQESPTRENLQSLLEFEADRRIINIALNSFGSELTPEHRLALFPQFGSVWETAAKQLARADDFDQARIAIESVGIYKSLFDSSGGQSIEDHFYRREMELCKAVFTQQFSYAVIWAWLKAREQEIRNITWISECIAQNQKERIQNFISVF</sequence>
<dbReference type="InterPro" id="IPR035067">
    <property type="entry name" value="V-type_ATPase_csu/dsu"/>
</dbReference>
<dbReference type="GO" id="GO:0046961">
    <property type="term" value="F:proton-transporting ATPase activity, rotational mechanism"/>
    <property type="evidence" value="ECO:0007669"/>
    <property type="project" value="EnsemblFungi"/>
</dbReference>
<organism evidence="8 9">
    <name type="scientific">Tortispora caseinolytica NRRL Y-17796</name>
    <dbReference type="NCBI Taxonomy" id="767744"/>
    <lineage>
        <taxon>Eukaryota</taxon>
        <taxon>Fungi</taxon>
        <taxon>Dikarya</taxon>
        <taxon>Ascomycota</taxon>
        <taxon>Saccharomycotina</taxon>
        <taxon>Trigonopsidomycetes</taxon>
        <taxon>Trigonopsidales</taxon>
        <taxon>Trigonopsidaceae</taxon>
        <taxon>Tortispora</taxon>
    </lineage>
</organism>
<keyword evidence="4 7" id="KW-0406">Ion transport</keyword>
<evidence type="ECO:0000256" key="4">
    <source>
        <dbReference type="ARBA" id="ARBA00023065"/>
    </source>
</evidence>
<evidence type="ECO:0000256" key="2">
    <source>
        <dbReference type="ARBA" id="ARBA00022448"/>
    </source>
</evidence>
<dbReference type="GO" id="GO:0007034">
    <property type="term" value="P:vacuolar transport"/>
    <property type="evidence" value="ECO:0007669"/>
    <property type="project" value="EnsemblFungi"/>
</dbReference>
<dbReference type="EMBL" id="KV453844">
    <property type="protein sequence ID" value="ODV88384.1"/>
    <property type="molecule type" value="Genomic_DNA"/>
</dbReference>
<dbReference type="PANTHER" id="PTHR11028">
    <property type="entry name" value="VACUOLAR ATP SYNTHASE SUBUNIT AC39"/>
    <property type="match status" value="1"/>
</dbReference>
<dbReference type="SUPFAM" id="SSF103486">
    <property type="entry name" value="V-type ATP synthase subunit C"/>
    <property type="match status" value="1"/>
</dbReference>
<evidence type="ECO:0000256" key="1">
    <source>
        <dbReference type="ARBA" id="ARBA00006709"/>
    </source>
</evidence>
<dbReference type="Pfam" id="PF01992">
    <property type="entry name" value="vATP-synt_AC39"/>
    <property type="match status" value="1"/>
</dbReference>
<dbReference type="FunFam" id="1.20.1690.10:FF:000003">
    <property type="entry name" value="V-type proton ATPase subunit"/>
    <property type="match status" value="1"/>
</dbReference>
<reference evidence="9" key="1">
    <citation type="submission" date="2016-02" db="EMBL/GenBank/DDBJ databases">
        <title>Comparative genomics of biotechnologically important yeasts.</title>
        <authorList>
            <consortium name="DOE Joint Genome Institute"/>
            <person name="Riley R."/>
            <person name="Haridas S."/>
            <person name="Wolfe K.H."/>
            <person name="Lopes M.R."/>
            <person name="Hittinger C.T."/>
            <person name="Goker M."/>
            <person name="Salamov A."/>
            <person name="Wisecaver J."/>
            <person name="Long T.M."/>
            <person name="Aerts A.L."/>
            <person name="Barry K."/>
            <person name="Choi C."/>
            <person name="Clum A."/>
            <person name="Coughlan A.Y."/>
            <person name="Deshpande S."/>
            <person name="Douglass A.P."/>
            <person name="Hanson S.J."/>
            <person name="Klenk H.-P."/>
            <person name="Labutti K."/>
            <person name="Lapidus A."/>
            <person name="Lindquist E."/>
            <person name="Lipzen A."/>
            <person name="Meier-Kolthoff J.P."/>
            <person name="Ohm R.A."/>
            <person name="Otillar R.P."/>
            <person name="Pangilinan J."/>
            <person name="Peng Y."/>
            <person name="Rokas A."/>
            <person name="Rosa C.A."/>
            <person name="Scheuner C."/>
            <person name="Sibirny A.A."/>
            <person name="Slot J.C."/>
            <person name="Stielow J.B."/>
            <person name="Sun H."/>
            <person name="Kurtzman C.P."/>
            <person name="Blackwell M."/>
            <person name="Jeffries T.W."/>
            <person name="Grigoriev I.V."/>
        </authorList>
    </citation>
    <scope>NUCLEOTIDE SEQUENCE [LARGE SCALE GENOMIC DNA]</scope>
    <source>
        <strain evidence="9">NRRL Y-17796</strain>
    </source>
</reference>
<dbReference type="GO" id="GO:0000329">
    <property type="term" value="C:fungal-type vacuole membrane"/>
    <property type="evidence" value="ECO:0007669"/>
    <property type="project" value="EnsemblFungi"/>
</dbReference>
<dbReference type="Gene3D" id="1.10.132.50">
    <property type="entry name" value="ATP synthase (C/AC39) subunit, domain 3"/>
    <property type="match status" value="1"/>
</dbReference>
<evidence type="ECO:0000313" key="8">
    <source>
        <dbReference type="EMBL" id="ODV88384.1"/>
    </source>
</evidence>
<comment type="similarity">
    <text evidence="1 7">Belongs to the V-ATPase V0D/AC39 subunit family.</text>
</comment>
<evidence type="ECO:0000313" key="9">
    <source>
        <dbReference type="Proteomes" id="UP000095023"/>
    </source>
</evidence>
<dbReference type="OrthoDB" id="10250083at2759"/>